<evidence type="ECO:0000313" key="1">
    <source>
        <dbReference type="EMBL" id="GGH12051.1"/>
    </source>
</evidence>
<name>A0ABQ1Y5E6_9BACL</name>
<organism evidence="1 2">
    <name type="scientific">Paenibacillus segetis</name>
    <dbReference type="NCBI Taxonomy" id="1325360"/>
    <lineage>
        <taxon>Bacteria</taxon>
        <taxon>Bacillati</taxon>
        <taxon>Bacillota</taxon>
        <taxon>Bacilli</taxon>
        <taxon>Bacillales</taxon>
        <taxon>Paenibacillaceae</taxon>
        <taxon>Paenibacillus</taxon>
    </lineage>
</organism>
<evidence type="ECO:0000313" key="2">
    <source>
        <dbReference type="Proteomes" id="UP000659344"/>
    </source>
</evidence>
<proteinExistence type="predicted"/>
<keyword evidence="2" id="KW-1185">Reference proteome</keyword>
<dbReference type="Proteomes" id="UP000659344">
    <property type="component" value="Unassembled WGS sequence"/>
</dbReference>
<gene>
    <name evidence="1" type="ORF">GCM10008013_04260</name>
</gene>
<comment type="caution">
    <text evidence="1">The sequence shown here is derived from an EMBL/GenBank/DDBJ whole genome shotgun (WGS) entry which is preliminary data.</text>
</comment>
<sequence length="163" mass="18030">MKLYFKDNFLNAGIGDIMNESGGKIGSLDLKGAFGSSLDVYDLADNLLFGGKFQWGKWEVTAADGRSVGLLKARISFFSKRFTYEAFGRGEFEITSPAMSKEYNIERSNGETVASFSKTNSWMMPGAYCLNNYSSDLDDYELVTVVMGVNAIRKRQQSSANSV</sequence>
<reference evidence="2" key="1">
    <citation type="journal article" date="2019" name="Int. J. Syst. Evol. Microbiol.">
        <title>The Global Catalogue of Microorganisms (GCM) 10K type strain sequencing project: providing services to taxonomists for standard genome sequencing and annotation.</title>
        <authorList>
            <consortium name="The Broad Institute Genomics Platform"/>
            <consortium name="The Broad Institute Genome Sequencing Center for Infectious Disease"/>
            <person name="Wu L."/>
            <person name="Ma J."/>
        </authorList>
    </citation>
    <scope>NUCLEOTIDE SEQUENCE [LARGE SCALE GENOMIC DNA]</scope>
    <source>
        <strain evidence="2">CGMCC 1.12769</strain>
    </source>
</reference>
<dbReference type="RefSeq" id="WP_188535344.1">
    <property type="nucleotide sequence ID" value="NZ_BMFT01000001.1"/>
</dbReference>
<accession>A0ABQ1Y5E6</accession>
<protein>
    <submittedName>
        <fullName evidence="1">Uncharacterized protein</fullName>
    </submittedName>
</protein>
<dbReference type="EMBL" id="BMFT01000001">
    <property type="protein sequence ID" value="GGH12051.1"/>
    <property type="molecule type" value="Genomic_DNA"/>
</dbReference>